<keyword evidence="3" id="KW-1185">Reference proteome</keyword>
<feature type="compositionally biased region" description="Low complexity" evidence="1">
    <location>
        <begin position="416"/>
        <end position="443"/>
    </location>
</feature>
<gene>
    <name evidence="2" type="ORF">B0T25DRAFT_517883</name>
</gene>
<reference evidence="2" key="2">
    <citation type="submission" date="2023-06" db="EMBL/GenBank/DDBJ databases">
        <authorList>
            <consortium name="Lawrence Berkeley National Laboratory"/>
            <person name="Haridas S."/>
            <person name="Hensen N."/>
            <person name="Bonometti L."/>
            <person name="Westerberg I."/>
            <person name="Brannstrom I.O."/>
            <person name="Guillou S."/>
            <person name="Cros-Aarteil S."/>
            <person name="Calhoun S."/>
            <person name="Kuo A."/>
            <person name="Mondo S."/>
            <person name="Pangilinan J."/>
            <person name="Riley R."/>
            <person name="Labutti K."/>
            <person name="Andreopoulos B."/>
            <person name="Lipzen A."/>
            <person name="Chen C."/>
            <person name="Yanf M."/>
            <person name="Daum C."/>
            <person name="Ng V."/>
            <person name="Clum A."/>
            <person name="Steindorff A."/>
            <person name="Ohm R."/>
            <person name="Martin F."/>
            <person name="Silar P."/>
            <person name="Natvig D."/>
            <person name="Lalanne C."/>
            <person name="Gautier V."/>
            <person name="Ament-Velasquez S.L."/>
            <person name="Kruys A."/>
            <person name="Hutchinson M.I."/>
            <person name="Powell A.J."/>
            <person name="Barry K."/>
            <person name="Miller A.N."/>
            <person name="Grigoriev I.V."/>
            <person name="Debuchy R."/>
            <person name="Gladieux P."/>
            <person name="Thoren M.H."/>
            <person name="Johannesson H."/>
        </authorList>
    </citation>
    <scope>NUCLEOTIDE SEQUENCE</scope>
    <source>
        <strain evidence="2">CBS 955.72</strain>
    </source>
</reference>
<feature type="compositionally biased region" description="Polar residues" evidence="1">
    <location>
        <begin position="128"/>
        <end position="140"/>
    </location>
</feature>
<evidence type="ECO:0000256" key="1">
    <source>
        <dbReference type="SAM" id="MobiDB-lite"/>
    </source>
</evidence>
<dbReference type="EMBL" id="JAUIQD010000004">
    <property type="protein sequence ID" value="KAK3352651.1"/>
    <property type="molecule type" value="Genomic_DNA"/>
</dbReference>
<dbReference type="SUPFAM" id="SSF50978">
    <property type="entry name" value="WD40 repeat-like"/>
    <property type="match status" value="1"/>
</dbReference>
<evidence type="ECO:0000313" key="3">
    <source>
        <dbReference type="Proteomes" id="UP001275084"/>
    </source>
</evidence>
<feature type="region of interest" description="Disordered" evidence="1">
    <location>
        <begin position="11"/>
        <end position="34"/>
    </location>
</feature>
<dbReference type="InterPro" id="IPR051150">
    <property type="entry name" value="SWT21/TCAB1_mRNA_Telomere"/>
</dbReference>
<accession>A0AAJ0HHB5</accession>
<sequence>MDKPSLNLVALSRNPDGSYPVQANGQSSDPRNRDSFFKSVQWSADGTALFTSSSANRICTFVLPETLLEPRQEPTRLKAQGTLVLGESTSAIAPCPYFALENPSTQVILTASNDHPIHLHYAFPQPLSPDSSDTAPNPSATQPPPLSSFRLIKHETEAYLPITSLIWPAPGTHFIAGTTNRIAIYDVSRPDAMKSEPLLTIATIPSTRHISKGNGIGMRGTVSALAAQVREQGDAGLVAAGTWTRHLGLYDLQRAGACVATWGVSGAAAEVGVGGRGVVQTVWSPCGRYLVVNERGASGLLVYDLRGTNKLLAHLAGRDGDTNQRLSCDVFPGTESVGGFEVWAGMKNGGVAVWDGVGNQEGAVAPSWDWKAHESSIGSTAMHMSGSVLVTCSGSWKLSDEESTTATDSSDESSSEESGSGSDSKSETSSSGSSSASSSSSYGSPFIVEGTSLKIWSIGPGKPLHTDSPIEDSKA</sequence>
<dbReference type="InterPro" id="IPR036322">
    <property type="entry name" value="WD40_repeat_dom_sf"/>
</dbReference>
<protein>
    <submittedName>
        <fullName evidence="2">WD40-repeat-containing domain protein</fullName>
    </submittedName>
</protein>
<dbReference type="PANTHER" id="PTHR13211:SF0">
    <property type="entry name" value="TELOMERASE CAJAL BODY PROTEIN 1"/>
    <property type="match status" value="1"/>
</dbReference>
<dbReference type="InterPro" id="IPR015943">
    <property type="entry name" value="WD40/YVTN_repeat-like_dom_sf"/>
</dbReference>
<dbReference type="Gene3D" id="2.130.10.10">
    <property type="entry name" value="YVTN repeat-like/Quinoprotein amine dehydrogenase"/>
    <property type="match status" value="1"/>
</dbReference>
<proteinExistence type="predicted"/>
<comment type="caution">
    <text evidence="2">The sequence shown here is derived from an EMBL/GenBank/DDBJ whole genome shotgun (WGS) entry which is preliminary data.</text>
</comment>
<dbReference type="PANTHER" id="PTHR13211">
    <property type="entry name" value="TELOMERASE CAJAL BODY PROTEIN 1"/>
    <property type="match status" value="1"/>
</dbReference>
<name>A0AAJ0HHB5_9PEZI</name>
<feature type="region of interest" description="Disordered" evidence="1">
    <location>
        <begin position="123"/>
        <end position="147"/>
    </location>
</feature>
<dbReference type="Proteomes" id="UP001275084">
    <property type="component" value="Unassembled WGS sequence"/>
</dbReference>
<dbReference type="AlphaFoldDB" id="A0AAJ0HHB5"/>
<organism evidence="2 3">
    <name type="scientific">Lasiosphaeria hispida</name>
    <dbReference type="NCBI Taxonomy" id="260671"/>
    <lineage>
        <taxon>Eukaryota</taxon>
        <taxon>Fungi</taxon>
        <taxon>Dikarya</taxon>
        <taxon>Ascomycota</taxon>
        <taxon>Pezizomycotina</taxon>
        <taxon>Sordariomycetes</taxon>
        <taxon>Sordariomycetidae</taxon>
        <taxon>Sordariales</taxon>
        <taxon>Lasiosphaeriaceae</taxon>
        <taxon>Lasiosphaeria</taxon>
    </lineage>
</organism>
<evidence type="ECO:0000313" key="2">
    <source>
        <dbReference type="EMBL" id="KAK3352651.1"/>
    </source>
</evidence>
<feature type="region of interest" description="Disordered" evidence="1">
    <location>
        <begin position="400"/>
        <end position="443"/>
    </location>
</feature>
<feature type="region of interest" description="Disordered" evidence="1">
    <location>
        <begin position="456"/>
        <end position="475"/>
    </location>
</feature>
<reference evidence="2" key="1">
    <citation type="journal article" date="2023" name="Mol. Phylogenet. Evol.">
        <title>Genome-scale phylogeny and comparative genomics of the fungal order Sordariales.</title>
        <authorList>
            <person name="Hensen N."/>
            <person name="Bonometti L."/>
            <person name="Westerberg I."/>
            <person name="Brannstrom I.O."/>
            <person name="Guillou S."/>
            <person name="Cros-Aarteil S."/>
            <person name="Calhoun S."/>
            <person name="Haridas S."/>
            <person name="Kuo A."/>
            <person name="Mondo S."/>
            <person name="Pangilinan J."/>
            <person name="Riley R."/>
            <person name="LaButti K."/>
            <person name="Andreopoulos B."/>
            <person name="Lipzen A."/>
            <person name="Chen C."/>
            <person name="Yan M."/>
            <person name="Daum C."/>
            <person name="Ng V."/>
            <person name="Clum A."/>
            <person name="Steindorff A."/>
            <person name="Ohm R.A."/>
            <person name="Martin F."/>
            <person name="Silar P."/>
            <person name="Natvig D.O."/>
            <person name="Lalanne C."/>
            <person name="Gautier V."/>
            <person name="Ament-Velasquez S.L."/>
            <person name="Kruys A."/>
            <person name="Hutchinson M.I."/>
            <person name="Powell A.J."/>
            <person name="Barry K."/>
            <person name="Miller A.N."/>
            <person name="Grigoriev I.V."/>
            <person name="Debuchy R."/>
            <person name="Gladieux P."/>
            <person name="Hiltunen Thoren M."/>
            <person name="Johannesson H."/>
        </authorList>
    </citation>
    <scope>NUCLEOTIDE SEQUENCE</scope>
    <source>
        <strain evidence="2">CBS 955.72</strain>
    </source>
</reference>